<name>A0A0G4L1Q5_VERLO</name>
<evidence type="ECO:0000313" key="1">
    <source>
        <dbReference type="EMBL" id="CRK15886.1"/>
    </source>
</evidence>
<evidence type="ECO:0000313" key="2">
    <source>
        <dbReference type="Proteomes" id="UP000045706"/>
    </source>
</evidence>
<gene>
    <name evidence="1" type="ORF">BN1723_010840</name>
</gene>
<dbReference type="Proteomes" id="UP000045706">
    <property type="component" value="Unassembled WGS sequence"/>
</dbReference>
<organism evidence="1 2">
    <name type="scientific">Verticillium longisporum</name>
    <name type="common">Verticillium dahliae var. longisporum</name>
    <dbReference type="NCBI Taxonomy" id="100787"/>
    <lineage>
        <taxon>Eukaryota</taxon>
        <taxon>Fungi</taxon>
        <taxon>Dikarya</taxon>
        <taxon>Ascomycota</taxon>
        <taxon>Pezizomycotina</taxon>
        <taxon>Sordariomycetes</taxon>
        <taxon>Hypocreomycetidae</taxon>
        <taxon>Glomerellales</taxon>
        <taxon>Plectosphaerellaceae</taxon>
        <taxon>Verticillium</taxon>
    </lineage>
</organism>
<proteinExistence type="predicted"/>
<accession>A0A0G4L1Q5</accession>
<dbReference type="AlphaFoldDB" id="A0A0G4L1Q5"/>
<dbReference type="EMBL" id="CVQI01006446">
    <property type="protein sequence ID" value="CRK15886.1"/>
    <property type="molecule type" value="Genomic_DNA"/>
</dbReference>
<sequence length="67" mass="7412">MATPKRTNSPAAMPPAPNREDALATWNYLEAGIERIMLHLESGIDMHTYMGVYTYSLARTPTPSTVC</sequence>
<reference evidence="2" key="1">
    <citation type="submission" date="2015-05" db="EMBL/GenBank/DDBJ databases">
        <authorList>
            <person name="Fogelqvist Johan"/>
        </authorList>
    </citation>
    <scope>NUCLEOTIDE SEQUENCE [LARGE SCALE GENOMIC DNA]</scope>
</reference>
<protein>
    <submittedName>
        <fullName evidence="1">Uncharacterized protein</fullName>
    </submittedName>
</protein>